<reference evidence="2 3" key="1">
    <citation type="submission" date="2016-10" db="EMBL/GenBank/DDBJ databases">
        <authorList>
            <person name="de Groot N.N."/>
        </authorList>
    </citation>
    <scope>NUCLEOTIDE SEQUENCE [LARGE SCALE GENOMIC DNA]</scope>
    <source>
        <strain>GEY</strain>
        <strain evidence="3">DSM 9560</strain>
    </source>
</reference>
<gene>
    <name evidence="2" type="ORF">SAMN04488541_102741</name>
</gene>
<dbReference type="PROSITE" id="PS51186">
    <property type="entry name" value="GNAT"/>
    <property type="match status" value="1"/>
</dbReference>
<proteinExistence type="predicted"/>
<dbReference type="InterPro" id="IPR016181">
    <property type="entry name" value="Acyl_CoA_acyltransferase"/>
</dbReference>
<dbReference type="Gene3D" id="3.40.630.30">
    <property type="match status" value="1"/>
</dbReference>
<sequence>MQENKYHSESQDLTFQRVTSEEAKKVFVAQLIEAQLPYADLGEATELFVLLDAENKVIGTAGLEWYGQNILLRSVSVSKCSQGKGIGKQILLETEGIARSRQAKGIYLLTETAKDFFEKNNYVITPRQSIPQEVLTSPQFTSTCPSTATAMVKMLI</sequence>
<organism evidence="2 3">
    <name type="scientific">Thermoflexibacter ruber</name>
    <dbReference type="NCBI Taxonomy" id="1003"/>
    <lineage>
        <taxon>Bacteria</taxon>
        <taxon>Pseudomonadati</taxon>
        <taxon>Bacteroidota</taxon>
        <taxon>Cytophagia</taxon>
        <taxon>Cytophagales</taxon>
        <taxon>Thermoflexibacteraceae</taxon>
        <taxon>Thermoflexibacter</taxon>
    </lineage>
</organism>
<evidence type="ECO:0000259" key="1">
    <source>
        <dbReference type="PROSITE" id="PS51186"/>
    </source>
</evidence>
<dbReference type="Pfam" id="PF13508">
    <property type="entry name" value="Acetyltransf_7"/>
    <property type="match status" value="1"/>
</dbReference>
<keyword evidence="3" id="KW-1185">Reference proteome</keyword>
<dbReference type="NCBIfam" id="NF040501">
    <property type="entry name" value="resist_ArsN2"/>
    <property type="match status" value="1"/>
</dbReference>
<dbReference type="Proteomes" id="UP000199513">
    <property type="component" value="Unassembled WGS sequence"/>
</dbReference>
<dbReference type="EMBL" id="FONY01000027">
    <property type="protein sequence ID" value="SFF34656.1"/>
    <property type="molecule type" value="Genomic_DNA"/>
</dbReference>
<dbReference type="InterPro" id="IPR000182">
    <property type="entry name" value="GNAT_dom"/>
</dbReference>
<evidence type="ECO:0000313" key="3">
    <source>
        <dbReference type="Proteomes" id="UP000199513"/>
    </source>
</evidence>
<dbReference type="STRING" id="1003.SAMN04488541_102741"/>
<evidence type="ECO:0000313" key="2">
    <source>
        <dbReference type="EMBL" id="SFF34656.1"/>
    </source>
</evidence>
<dbReference type="SUPFAM" id="SSF55729">
    <property type="entry name" value="Acyl-CoA N-acyltransferases (Nat)"/>
    <property type="match status" value="1"/>
</dbReference>
<dbReference type="AlphaFoldDB" id="A0A1I2I171"/>
<dbReference type="CDD" id="cd04301">
    <property type="entry name" value="NAT_SF"/>
    <property type="match status" value="1"/>
</dbReference>
<dbReference type="RefSeq" id="WP_177217400.1">
    <property type="nucleotide sequence ID" value="NZ_FONY01000027.1"/>
</dbReference>
<dbReference type="GO" id="GO:0016747">
    <property type="term" value="F:acyltransferase activity, transferring groups other than amino-acyl groups"/>
    <property type="evidence" value="ECO:0007669"/>
    <property type="project" value="InterPro"/>
</dbReference>
<protein>
    <submittedName>
        <fullName evidence="2">Amino-acid N-acetyltransferase</fullName>
    </submittedName>
</protein>
<name>A0A1I2I171_9BACT</name>
<accession>A0A1I2I171</accession>
<feature type="domain" description="N-acetyltransferase" evidence="1">
    <location>
        <begin position="13"/>
        <end position="156"/>
    </location>
</feature>
<keyword evidence="2" id="KW-0808">Transferase</keyword>